<feature type="non-terminal residue" evidence="2">
    <location>
        <position position="1"/>
    </location>
</feature>
<accession>A0A5K0UAA0</accession>
<protein>
    <submittedName>
        <fullName evidence="2">Uncharacterized protein</fullName>
    </submittedName>
</protein>
<evidence type="ECO:0000313" key="2">
    <source>
        <dbReference type="EMBL" id="VBB18927.1"/>
    </source>
</evidence>
<feature type="region of interest" description="Disordered" evidence="1">
    <location>
        <begin position="1"/>
        <end position="23"/>
    </location>
</feature>
<sequence length="186" mass="21214">LNNMSDTKSKLYSRNDADTTSDELIEIPPHAEGETGIESGRVVVDDKYENKDRNISSKTLEENDEFVKFTHIYNGIIFTENEYHPMIEFKVTPVDEGNTSLNPVFSRVQFKCGWFIISTDEHSVQSLRGPVKIDLEKIKDGVRLIADDEFPEINGCEIECVSNEQESLIHVNDTPMWMLNALQKSL</sequence>
<feature type="compositionally biased region" description="Basic and acidic residues" evidence="1">
    <location>
        <begin position="7"/>
        <end position="17"/>
    </location>
</feature>
<reference evidence="2 3" key="1">
    <citation type="submission" date="2018-10" db="EMBL/GenBank/DDBJ databases">
        <authorList>
            <consortium name="IHU Genomes"/>
        </authorList>
    </citation>
    <scope>NUCLEOTIDE SEQUENCE [LARGE SCALE GENOMIC DNA]</scope>
    <source>
        <strain evidence="2 3">A1</strain>
    </source>
</reference>
<evidence type="ECO:0000256" key="1">
    <source>
        <dbReference type="SAM" id="MobiDB-lite"/>
    </source>
</evidence>
<proteinExistence type="predicted"/>
<evidence type="ECO:0000313" key="3">
    <source>
        <dbReference type="Proteomes" id="UP000594342"/>
    </source>
</evidence>
<dbReference type="Proteomes" id="UP000594342">
    <property type="component" value="Unassembled WGS sequence"/>
</dbReference>
<keyword evidence="3" id="KW-1185">Reference proteome</keyword>
<dbReference type="EMBL" id="UPSH01000001">
    <property type="protein sequence ID" value="VBB18927.1"/>
    <property type="molecule type" value="Genomic_DNA"/>
</dbReference>
<comment type="caution">
    <text evidence="2">The sequence shown here is derived from an EMBL/GenBank/DDBJ whole genome shotgun (WGS) entry which is preliminary data.</text>
</comment>
<gene>
    <name evidence="2" type="ORF">YASMINEVIRUS_1459</name>
</gene>
<name>A0A5K0UAA0_9VIRU</name>
<organism evidence="2 3">
    <name type="scientific">Yasminevirus sp. GU-2018</name>
    <dbReference type="NCBI Taxonomy" id="2420051"/>
    <lineage>
        <taxon>Viruses</taxon>
        <taxon>Varidnaviria</taxon>
        <taxon>Bamfordvirae</taxon>
        <taxon>Nucleocytoviricota</taxon>
        <taxon>Megaviricetes</taxon>
        <taxon>Imitervirales</taxon>
        <taxon>Mimiviridae</taxon>
        <taxon>Klosneuvirinae</taxon>
        <taxon>Yasminevirus</taxon>
        <taxon>Yasminevirus saudimassiliense</taxon>
    </lineage>
</organism>